<organism evidence="3 4">
    <name type="scientific">Burkholderia theae</name>
    <dbReference type="NCBI Taxonomy" id="3143496"/>
    <lineage>
        <taxon>Bacteria</taxon>
        <taxon>Pseudomonadati</taxon>
        <taxon>Pseudomonadota</taxon>
        <taxon>Betaproteobacteria</taxon>
        <taxon>Burkholderiales</taxon>
        <taxon>Burkholderiaceae</taxon>
        <taxon>Burkholderia</taxon>
    </lineage>
</organism>
<protein>
    <submittedName>
        <fullName evidence="3">Uncharacterized protein</fullName>
    </submittedName>
</protein>
<feature type="compositionally biased region" description="Low complexity" evidence="1">
    <location>
        <begin position="16"/>
        <end position="27"/>
    </location>
</feature>
<evidence type="ECO:0000313" key="3">
    <source>
        <dbReference type="EMBL" id="MEN2475475.1"/>
    </source>
</evidence>
<gene>
    <name evidence="3" type="ORF">VOI36_36840</name>
</gene>
<comment type="caution">
    <text evidence="3">The sequence shown here is derived from an EMBL/GenBank/DDBJ whole genome shotgun (WGS) entry which is preliminary data.</text>
</comment>
<dbReference type="RefSeq" id="WP_343495379.1">
    <property type="nucleotide sequence ID" value="NZ_JBCPYA010000025.1"/>
</dbReference>
<evidence type="ECO:0000256" key="1">
    <source>
        <dbReference type="SAM" id="MobiDB-lite"/>
    </source>
</evidence>
<evidence type="ECO:0000256" key="2">
    <source>
        <dbReference type="SAM" id="Phobius"/>
    </source>
</evidence>
<dbReference type="Proteomes" id="UP001466933">
    <property type="component" value="Unassembled WGS sequence"/>
</dbReference>
<proteinExistence type="predicted"/>
<keyword evidence="4" id="KW-1185">Reference proteome</keyword>
<feature type="region of interest" description="Disordered" evidence="1">
    <location>
        <begin position="1"/>
        <end position="27"/>
    </location>
</feature>
<sequence length="63" mass="6226">MMAGLASRARVRPAARGRWSGSAGGAPSTRLPAGLAVAAHLAGITAAIAAIAVLTTVFALMLR</sequence>
<name>A0ABU9WTR7_9BURK</name>
<keyword evidence="2" id="KW-0812">Transmembrane</keyword>
<dbReference type="EMBL" id="JBCPYA010000025">
    <property type="protein sequence ID" value="MEN2475475.1"/>
    <property type="molecule type" value="Genomic_DNA"/>
</dbReference>
<evidence type="ECO:0000313" key="4">
    <source>
        <dbReference type="Proteomes" id="UP001466933"/>
    </source>
</evidence>
<accession>A0ABU9WTR7</accession>
<keyword evidence="2" id="KW-0472">Membrane</keyword>
<keyword evidence="2" id="KW-1133">Transmembrane helix</keyword>
<feature type="transmembrane region" description="Helical" evidence="2">
    <location>
        <begin position="37"/>
        <end position="62"/>
    </location>
</feature>
<reference evidence="3 4" key="1">
    <citation type="submission" date="2024-05" db="EMBL/GenBank/DDBJ databases">
        <title>Burkholderia sp. Nov. a novel bacteria isolated from rhizosphere soil of Camellia sinensis.</title>
        <authorList>
            <person name="Dong Y."/>
        </authorList>
    </citation>
    <scope>NUCLEOTIDE SEQUENCE [LARGE SCALE GENOMIC DNA]</scope>
    <source>
        <strain evidence="3 4">GS2Y</strain>
    </source>
</reference>